<feature type="region of interest" description="Disordered" evidence="4">
    <location>
        <begin position="1"/>
        <end position="24"/>
    </location>
</feature>
<evidence type="ECO:0000256" key="2">
    <source>
        <dbReference type="ARBA" id="ARBA00022803"/>
    </source>
</evidence>
<keyword evidence="1" id="KW-0677">Repeat</keyword>
<feature type="repeat" description="TPR" evidence="3">
    <location>
        <begin position="818"/>
        <end position="851"/>
    </location>
</feature>
<dbReference type="InterPro" id="IPR039226">
    <property type="entry name" value="Ski3/TTC37"/>
</dbReference>
<feature type="repeat" description="TPR" evidence="3">
    <location>
        <begin position="1186"/>
        <end position="1219"/>
    </location>
</feature>
<dbReference type="Pfam" id="PF13181">
    <property type="entry name" value="TPR_8"/>
    <property type="match status" value="1"/>
</dbReference>
<dbReference type="GeneID" id="77804121"/>
<keyword evidence="6" id="KW-1185">Reference proteome</keyword>
<accession>A0ABY7D3C9</accession>
<name>A0ABY7D3C9_9BASI</name>
<feature type="repeat" description="TPR" evidence="3">
    <location>
        <begin position="1348"/>
        <end position="1381"/>
    </location>
</feature>
<sequence>MYRSDIGLQTPYEHTPQPDSTTTYPTLLEETTWAKKVFSTSIMYLHNTQFEFFFTSWSILDVRCDRAKSAPSSGPKRSGVTARPPDGTLRGADGVRNHLTGAQVIQGIIMATLKTHLKSARDAITAKDWEKALASAEGALAIDNQSYSAYVFLGVAQLNLKRVSESEAAYRAAIKIDQVQPLAWQGLISLYEQQHDIDRLIADAQSLMHIWKEKGEAEKLGLLMLKMITLPQKSRKQSVAVLSLVLGDSPFHSLLSTLPEPDHTNPEASPLLKLQLMLANTLPTLHEIIELVQTEQDETISREISKRRTRLTSVPKTAAQTRAEVINEVYPSSLLPQYWQQVLDHPLAGDETRREVEAKLLAFYIDWLESLPSPFADEIPNSTKRIETGSTAESHASSRLKKQEAKDSIRHKIEDLAQGQAILRISNQKAWDIVLDWGEVLPDGQSTDSYGFLKNLPDAMPDAPLSTLVRAFQQIHNEAEEEEDVAFEDPLEQIELSFEGAQDHSILSHVLAASVYFDLKEWSTVIQIAQGGLTKLTKLEKTIGKRLPTLKRRLTIHLACALTYESPPVHHLRATRYLDAILSDEPNNGHILMAKACVLRHSKQWKLANDFYSRSLEALPHLTSQERLEMRLQQACCLFEIGNINLAMQNLEQIVEGCEELVEEDADNQEASHTLAQTWYRLGRCKWAQSHPEDQNCAGSDASDLEEIKHGAYTCFIKSIKCDTSIASSFTYLGLYYDEQNDHTRSSKCYQRAFELDATQEVAAFKLASEFADNRQWDLVAVVTKRLLFGGVSEKIQFNSEEDGPTNLINLASYQQHVWAWKAAGVVELSEGKYTAAINTFQRAIRCSPNDHQIMLKLGLAYQGAGKHVAALKSFIAARQLIDKSVEETSPPDSGGSSAWYVDYCIGDSQRQLGLLEPAIKNLGKIVENRPEQLGVKVILAETKYTMGLKNSEKGAFAEAECELTQCLDIVRDVLEKTKSRLVIKAGWKIAGNVFAEFARWNRTIPMTTFLVDAGESDSNEQLRAHLSYFVNLAAKMNVDNILANVKSVNCLETSAILSENGSPGIFLLLSALAFKVRLVIELSESQKNSAADAWSDLAIALGGLSRWLDSTLSKTSSSDPSSFFKTQMGPQATLSEAVHCIKAGLQMNSFSSGAWNTLGVLTFNLNPRLSQHAFIRSVELVPKNHIAWTNLGFFYVTHSDLDLANQAFERAQLIEPDWSLSWMGQGLIASLNGQQQKAGELVEHAYSLSLGSITTIESCYATVTLKTFTNDAPKSSQHTSTLIAPMLAAEKLLKRYPKDPTFLNLHALISECLGNFDEAAQSLGKSAELLEAVYEVTESTEVERRYMLANLNLGRIRLRQKDYEEAISALETVLSLRPPFDKNTETIECALQSTVIRVQAACQIAMARYFSQDAEQCLVGLDKALRELHGIQLDESLGLSKELAPYSSAVSGIIARVLWAQSKESKAKEMISDVILKNSSEKFIDYDLINSLLAITILEGGSDEALQTALNTTDESNGESTEQSLGSGEQVPVHESMDEAQIHRKANVEIISRLEELILRTTRNKRITRDTKSETNTILNFLEFTIKLLDERPSHNGHAFVKSFETVKEILGSCIREVRETEADKQLIKQRAIIFKSFDEQLAVSDLAASNEDHSDHPGGQTGDFIDETTISLADQLNFLV</sequence>
<dbReference type="Gene3D" id="1.25.40.10">
    <property type="entry name" value="Tetratricopeptide repeat domain"/>
    <property type="match status" value="4"/>
</dbReference>
<proteinExistence type="predicted"/>
<dbReference type="Proteomes" id="UP001164743">
    <property type="component" value="Chromosome 14A"/>
</dbReference>
<reference evidence="5" key="1">
    <citation type="submission" date="2022-10" db="EMBL/GenBank/DDBJ databases">
        <title>Puccinia triticina Genome sequencing and assembly.</title>
        <authorList>
            <person name="Li C."/>
        </authorList>
    </citation>
    <scope>NUCLEOTIDE SEQUENCE</scope>
    <source>
        <strain evidence="5">Pt15</strain>
    </source>
</reference>
<dbReference type="PANTHER" id="PTHR15704">
    <property type="entry name" value="SUPERKILLER 3 PROTEIN-RELATED"/>
    <property type="match status" value="1"/>
</dbReference>
<evidence type="ECO:0000256" key="3">
    <source>
        <dbReference type="PROSITE-ProRule" id="PRU00339"/>
    </source>
</evidence>
<keyword evidence="2 3" id="KW-0802">TPR repeat</keyword>
<dbReference type="Pfam" id="PF13414">
    <property type="entry name" value="TPR_11"/>
    <property type="match status" value="1"/>
</dbReference>
<dbReference type="InterPro" id="IPR040962">
    <property type="entry name" value="TPR_22"/>
</dbReference>
<evidence type="ECO:0008006" key="7">
    <source>
        <dbReference type="Google" id="ProtNLM"/>
    </source>
</evidence>
<feature type="repeat" description="TPR" evidence="3">
    <location>
        <begin position="727"/>
        <end position="760"/>
    </location>
</feature>
<feature type="compositionally biased region" description="Polar residues" evidence="4">
    <location>
        <begin position="1512"/>
        <end position="1528"/>
    </location>
</feature>
<dbReference type="Pfam" id="PF13432">
    <property type="entry name" value="TPR_16"/>
    <property type="match status" value="1"/>
</dbReference>
<dbReference type="PANTHER" id="PTHR15704:SF7">
    <property type="entry name" value="SUPERKILLER COMPLEX PROTEIN 3"/>
    <property type="match status" value="1"/>
</dbReference>
<evidence type="ECO:0000256" key="1">
    <source>
        <dbReference type="ARBA" id="ARBA00022737"/>
    </source>
</evidence>
<protein>
    <recommendedName>
        <fullName evidence="7">Superkiller protein 3</fullName>
    </recommendedName>
</protein>
<gene>
    <name evidence="5" type="ORF">PtA15_14A58</name>
</gene>
<feature type="region of interest" description="Disordered" evidence="4">
    <location>
        <begin position="1512"/>
        <end position="1532"/>
    </location>
</feature>
<dbReference type="InterPro" id="IPR019734">
    <property type="entry name" value="TPR_rpt"/>
</dbReference>
<dbReference type="Pfam" id="PF18833">
    <property type="entry name" value="TPR_22"/>
    <property type="match status" value="1"/>
</dbReference>
<dbReference type="RefSeq" id="XP_053026732.1">
    <property type="nucleotide sequence ID" value="XM_053163227.1"/>
</dbReference>
<evidence type="ECO:0000256" key="4">
    <source>
        <dbReference type="SAM" id="MobiDB-lite"/>
    </source>
</evidence>
<evidence type="ECO:0000313" key="5">
    <source>
        <dbReference type="EMBL" id="WAQ91177.1"/>
    </source>
</evidence>
<organism evidence="5 6">
    <name type="scientific">Puccinia triticina</name>
    <dbReference type="NCBI Taxonomy" id="208348"/>
    <lineage>
        <taxon>Eukaryota</taxon>
        <taxon>Fungi</taxon>
        <taxon>Dikarya</taxon>
        <taxon>Basidiomycota</taxon>
        <taxon>Pucciniomycotina</taxon>
        <taxon>Pucciniomycetes</taxon>
        <taxon>Pucciniales</taxon>
        <taxon>Pucciniaceae</taxon>
        <taxon>Puccinia</taxon>
    </lineage>
</organism>
<dbReference type="SUPFAM" id="SSF48452">
    <property type="entry name" value="TPR-like"/>
    <property type="match status" value="4"/>
</dbReference>
<dbReference type="PROSITE" id="PS50005">
    <property type="entry name" value="TPR"/>
    <property type="match status" value="4"/>
</dbReference>
<dbReference type="InterPro" id="IPR011990">
    <property type="entry name" value="TPR-like_helical_dom_sf"/>
</dbReference>
<evidence type="ECO:0000313" key="6">
    <source>
        <dbReference type="Proteomes" id="UP001164743"/>
    </source>
</evidence>
<feature type="region of interest" description="Disordered" evidence="4">
    <location>
        <begin position="68"/>
        <end position="93"/>
    </location>
</feature>
<dbReference type="SMART" id="SM00028">
    <property type="entry name" value="TPR"/>
    <property type="match status" value="10"/>
</dbReference>
<dbReference type="EMBL" id="CP110434">
    <property type="protein sequence ID" value="WAQ91177.1"/>
    <property type="molecule type" value="Genomic_DNA"/>
</dbReference>